<organism evidence="1 2">
    <name type="scientific">Actinoplanes lobatus</name>
    <dbReference type="NCBI Taxonomy" id="113568"/>
    <lineage>
        <taxon>Bacteria</taxon>
        <taxon>Bacillati</taxon>
        <taxon>Actinomycetota</taxon>
        <taxon>Actinomycetes</taxon>
        <taxon>Micromonosporales</taxon>
        <taxon>Micromonosporaceae</taxon>
        <taxon>Actinoplanes</taxon>
    </lineage>
</organism>
<sequence length="235" mass="25561">MVSSASAPARTQLFTPVPYLVDGARRWGCLDPIAPDGYTRARLDPAVGAAIAAAYMAAPVRDPRAGAAYAAFRRETIRQYAYLVGRAEFGGLGVTVRIMDTDPYADAAAMIDDLVHRELKVFATAATDNPHPVLSNAENDMFRAVHDAFGHASIGRGFDGHGEEAAWLKHRSMYSPLAGRALATETRGQNCAMIFHYRGQRFAEQKAALLPRAFSDPRAVRLDRSAQRSDRSSPP</sequence>
<accession>A0ABQ4AW41</accession>
<dbReference type="Proteomes" id="UP000631312">
    <property type="component" value="Unassembled WGS sequence"/>
</dbReference>
<dbReference type="EMBL" id="BOMP01000143">
    <property type="protein sequence ID" value="GIE44819.1"/>
    <property type="molecule type" value="Genomic_DNA"/>
</dbReference>
<comment type="caution">
    <text evidence="1">The sequence shown here is derived from an EMBL/GenBank/DDBJ whole genome shotgun (WGS) entry which is preliminary data.</text>
</comment>
<protein>
    <submittedName>
        <fullName evidence="1">Uncharacterized protein</fullName>
    </submittedName>
</protein>
<gene>
    <name evidence="1" type="ORF">Alo02nite_77170</name>
</gene>
<reference evidence="1 2" key="1">
    <citation type="submission" date="2021-01" db="EMBL/GenBank/DDBJ databases">
        <title>Whole genome shotgun sequence of Actinoplanes lobatus NBRC 12513.</title>
        <authorList>
            <person name="Komaki H."/>
            <person name="Tamura T."/>
        </authorList>
    </citation>
    <scope>NUCLEOTIDE SEQUENCE [LARGE SCALE GENOMIC DNA]</scope>
    <source>
        <strain evidence="1 2">NBRC 12513</strain>
    </source>
</reference>
<proteinExistence type="predicted"/>
<name>A0ABQ4AW41_9ACTN</name>
<evidence type="ECO:0000313" key="1">
    <source>
        <dbReference type="EMBL" id="GIE44819.1"/>
    </source>
</evidence>
<keyword evidence="2" id="KW-1185">Reference proteome</keyword>
<evidence type="ECO:0000313" key="2">
    <source>
        <dbReference type="Proteomes" id="UP000631312"/>
    </source>
</evidence>